<dbReference type="PANTHER" id="PTHR30319:SF1">
    <property type="entry name" value="TRANSCRIPTIONAL REPRESSOR PAAX"/>
    <property type="match status" value="1"/>
</dbReference>
<evidence type="ECO:0000259" key="2">
    <source>
        <dbReference type="Pfam" id="PF20803"/>
    </source>
</evidence>
<dbReference type="InterPro" id="IPR048846">
    <property type="entry name" value="PaaX-like_central"/>
</dbReference>
<feature type="transmembrane region" description="Helical" evidence="1">
    <location>
        <begin position="15"/>
        <end position="39"/>
    </location>
</feature>
<dbReference type="AlphaFoldDB" id="A0A1G1Z8Z4"/>
<evidence type="ECO:0000313" key="3">
    <source>
        <dbReference type="EMBL" id="OGY60097.1"/>
    </source>
</evidence>
<accession>A0A1G1Z8Z4</accession>
<sequence length="191" mass="22492">MAFLDVDQPKTLGDWVIWLAAMGVLCTSGLGAMAVIGSLREELIKRKVLKEKEANSRSLSQALYYAKKRKLVKFEKEGDKLIMVLTEKGKKRKLQYDWENIKISKTDKWDRKWRLLMFDIPHKQKGIRDDFRRKLVRLGLIQFQKSVWIYPYPFENELDFVSEVLGVSQYLQLLTVTIENDQQLRTKFCIS</sequence>
<name>A0A1G1Z8Z4_9BACT</name>
<gene>
    <name evidence="3" type="ORF">A3B23_03915</name>
</gene>
<protein>
    <recommendedName>
        <fullName evidence="2">Transcriptional repressor PaaX-like central Cas2-like domain-containing protein</fullName>
    </recommendedName>
</protein>
<dbReference type="Pfam" id="PF20803">
    <property type="entry name" value="PaaX_M"/>
    <property type="match status" value="1"/>
</dbReference>
<dbReference type="PANTHER" id="PTHR30319">
    <property type="entry name" value="PHENYLACETIC ACID REGULATOR-RELATED TRANSCRIPTIONAL REPRESSOR"/>
    <property type="match status" value="1"/>
</dbReference>
<dbReference type="EMBL" id="MHIY01000009">
    <property type="protein sequence ID" value="OGY60097.1"/>
    <property type="molecule type" value="Genomic_DNA"/>
</dbReference>
<evidence type="ECO:0000313" key="4">
    <source>
        <dbReference type="Proteomes" id="UP000178744"/>
    </source>
</evidence>
<comment type="caution">
    <text evidence="3">The sequence shown here is derived from an EMBL/GenBank/DDBJ whole genome shotgun (WGS) entry which is preliminary data.</text>
</comment>
<proteinExistence type="predicted"/>
<reference evidence="3 4" key="1">
    <citation type="journal article" date="2016" name="Nat. Commun.">
        <title>Thousands of microbial genomes shed light on interconnected biogeochemical processes in an aquifer system.</title>
        <authorList>
            <person name="Anantharaman K."/>
            <person name="Brown C.T."/>
            <person name="Hug L.A."/>
            <person name="Sharon I."/>
            <person name="Castelle C.J."/>
            <person name="Probst A.J."/>
            <person name="Thomas B.C."/>
            <person name="Singh A."/>
            <person name="Wilkins M.J."/>
            <person name="Karaoz U."/>
            <person name="Brodie E.L."/>
            <person name="Williams K.H."/>
            <person name="Hubbard S.S."/>
            <person name="Banfield J.F."/>
        </authorList>
    </citation>
    <scope>NUCLEOTIDE SEQUENCE [LARGE SCALE GENOMIC DNA]</scope>
</reference>
<keyword evidence="1" id="KW-1133">Transmembrane helix</keyword>
<dbReference type="Proteomes" id="UP000178744">
    <property type="component" value="Unassembled WGS sequence"/>
</dbReference>
<feature type="domain" description="Transcriptional repressor PaaX-like central Cas2-like" evidence="2">
    <location>
        <begin position="107"/>
        <end position="182"/>
    </location>
</feature>
<evidence type="ECO:0000256" key="1">
    <source>
        <dbReference type="SAM" id="Phobius"/>
    </source>
</evidence>
<dbReference type="Gene3D" id="3.30.70.2650">
    <property type="match status" value="1"/>
</dbReference>
<dbReference type="GO" id="GO:0006351">
    <property type="term" value="P:DNA-templated transcription"/>
    <property type="evidence" value="ECO:0007669"/>
    <property type="project" value="TreeGrafter"/>
</dbReference>
<keyword evidence="1" id="KW-0812">Transmembrane</keyword>
<keyword evidence="1" id="KW-0472">Membrane</keyword>
<organism evidence="3 4">
    <name type="scientific">Candidatus Colwellbacteria bacterium RIFCSPLOWO2_01_FULL_48_10</name>
    <dbReference type="NCBI Taxonomy" id="1797690"/>
    <lineage>
        <taxon>Bacteria</taxon>
        <taxon>Candidatus Colwelliibacteriota</taxon>
    </lineage>
</organism>